<reference evidence="15" key="2">
    <citation type="submission" date="2017-02" db="EMBL/GenBank/DDBJ databases">
        <title>Sunflower complete genome.</title>
        <authorList>
            <person name="Langlade N."/>
            <person name="Munos S."/>
        </authorList>
    </citation>
    <scope>NUCLEOTIDE SEQUENCE [LARGE SCALE GENOMIC DNA]</scope>
    <source>
        <tissue evidence="15">Leaves</tissue>
    </source>
</reference>
<dbReference type="InterPro" id="IPR053951">
    <property type="entry name" value="K_trans_N"/>
</dbReference>
<evidence type="ECO:0000256" key="11">
    <source>
        <dbReference type="SAM" id="MobiDB-lite"/>
    </source>
</evidence>
<evidence type="ECO:0000256" key="3">
    <source>
        <dbReference type="ARBA" id="ARBA00022448"/>
    </source>
</evidence>
<feature type="transmembrane region" description="Helical" evidence="10">
    <location>
        <begin position="215"/>
        <end position="237"/>
    </location>
</feature>
<evidence type="ECO:0000256" key="4">
    <source>
        <dbReference type="ARBA" id="ARBA00022538"/>
    </source>
</evidence>
<dbReference type="PANTHER" id="PTHR30540">
    <property type="entry name" value="OSMOTIC STRESS POTASSIUM TRANSPORTER"/>
    <property type="match status" value="1"/>
</dbReference>
<evidence type="ECO:0000259" key="12">
    <source>
        <dbReference type="Pfam" id="PF02705"/>
    </source>
</evidence>
<dbReference type="Proteomes" id="UP000215914">
    <property type="component" value="Chromosome 10"/>
</dbReference>
<keyword evidence="6 10" id="KW-0630">Potassium</keyword>
<comment type="caution">
    <text evidence="10">Lacks conserved residue(s) required for the propagation of feature annotation.</text>
</comment>
<dbReference type="NCBIfam" id="TIGR00794">
    <property type="entry name" value="kup"/>
    <property type="match status" value="1"/>
</dbReference>
<dbReference type="AlphaFoldDB" id="A0A251TH82"/>
<feature type="transmembrane region" description="Helical" evidence="10">
    <location>
        <begin position="288"/>
        <end position="308"/>
    </location>
</feature>
<keyword evidence="7 10" id="KW-1133">Transmembrane helix</keyword>
<dbReference type="GO" id="GO:0006813">
    <property type="term" value="P:potassium ion transport"/>
    <property type="evidence" value="ECO:0000318"/>
    <property type="project" value="GO_Central"/>
</dbReference>
<dbReference type="FunCoup" id="A0A251TH82">
    <property type="interactions" value="18"/>
</dbReference>
<feature type="transmembrane region" description="Helical" evidence="10">
    <location>
        <begin position="487"/>
        <end position="510"/>
    </location>
</feature>
<reference evidence="14" key="3">
    <citation type="submission" date="2020-06" db="EMBL/GenBank/DDBJ databases">
        <title>Helianthus annuus Genome sequencing and assembly Release 2.</title>
        <authorList>
            <person name="Gouzy J."/>
            <person name="Langlade N."/>
            <person name="Munos S."/>
        </authorList>
    </citation>
    <scope>NUCLEOTIDE SEQUENCE</scope>
    <source>
        <tissue evidence="14">Leaves</tissue>
    </source>
</reference>
<dbReference type="EMBL" id="MNCJ02000325">
    <property type="protein sequence ID" value="KAF5785181.1"/>
    <property type="molecule type" value="Genomic_DNA"/>
</dbReference>
<feature type="compositionally biased region" description="Polar residues" evidence="11">
    <location>
        <begin position="1"/>
        <end position="34"/>
    </location>
</feature>
<keyword evidence="3" id="KW-0813">Transport</keyword>
<dbReference type="PANTHER" id="PTHR30540:SF87">
    <property type="entry name" value="POTASSIUM TRANSPORTER"/>
    <property type="match status" value="1"/>
</dbReference>
<comment type="subcellular location">
    <subcellularLocation>
        <location evidence="1">Cell membrane</location>
        <topology evidence="1">Multi-pass membrane protein</topology>
    </subcellularLocation>
    <subcellularLocation>
        <location evidence="10">Membrane</location>
        <topology evidence="10">Multi-pass membrane protein</topology>
    </subcellularLocation>
</comment>
<sequence length="773" mass="86051">MSTPGGSIRNSTVSTPIGSKRNSNVSTPGGSRRNSNFEEENSDHIHSERTPDHLLYESEFSGLKRHDSLDIEAAKIGGHHGHHNTKDWGVILRLAFQSIGVVYGDIGTSPLYVYSSTFTKGIKHEDDILGVLSLIFYTITLIPVIKYVTIVLHANDNGDGGTFALYSKLCRYAKIGLIPSEQPEDREVSNFQLELPSKRNTISSKVKNNLEQSGFAKFALLFVAMLGTSMVVGDGILTPSISVLSAVSGLKEATDSMTEGRIVIISVIILIILFMVQRFGTDKVGYGFAPIISVWFSLIAGIGVYNFIKYDPSVAKAINPKYIVDYFKRNGKDGWISLGGVVLAITGTEAMFADLGHFTVKSIQISMGCVVYPAIITAYSGQAAWLRKHSELVGDTFYKSLPSALYWPVFVVAVMAAIIASQAMISGTFSIIKQSLSLGCFPRVQVVHTSAKYEGQVYIPEMNYLLMIGCVLVTASFKTTAKIGNAYGIAVIFAETLTSGFLVVIMLVIWKTNILLVMLYVLVISSTEYLYLSAVFYKFAKGGYLPFTFALVLMFIMCTWNYVYRAKYNYELDHKVSQEAIKDIATDPNISHMGGLAIFYSELAHGIPPIFKHYVNNVPALHSVIVFVSIKSLPVSRVAPEERFLFRRVKPNEMYVFRCVVRYGYTDVRNEKESFEKILIERLKDFIAFDFGTDPQQGRIADEDVVKLDKAWRSGVVHLVGEHEIVSRDGSSLGKRFLINYAYNFMKKNLRQSYSVFDVPHKKLLKVGMTYEL</sequence>
<evidence type="ECO:0000256" key="6">
    <source>
        <dbReference type="ARBA" id="ARBA00022958"/>
    </source>
</evidence>
<feature type="transmembrane region" description="Helical" evidence="10">
    <location>
        <begin position="517"/>
        <end position="537"/>
    </location>
</feature>
<dbReference type="Pfam" id="PF22776">
    <property type="entry name" value="K_trans_C"/>
    <property type="match status" value="1"/>
</dbReference>
<evidence type="ECO:0000256" key="8">
    <source>
        <dbReference type="ARBA" id="ARBA00023065"/>
    </source>
</evidence>
<feature type="transmembrane region" description="Helical" evidence="10">
    <location>
        <begin position="257"/>
        <end position="276"/>
    </location>
</feature>
<feature type="domain" description="K+ potassium transporter C-terminal" evidence="13">
    <location>
        <begin position="595"/>
        <end position="773"/>
    </location>
</feature>
<dbReference type="EMBL" id="CM007899">
    <property type="protein sequence ID" value="OTG10109.1"/>
    <property type="molecule type" value="Genomic_DNA"/>
</dbReference>
<dbReference type="Gramene" id="mRNA:HanXRQr2_Chr10g0425521">
    <property type="protein sequence ID" value="mRNA:HanXRQr2_Chr10g0425521"/>
    <property type="gene ID" value="HanXRQr2_Chr10g0425521"/>
</dbReference>
<feature type="transmembrane region" description="Helical" evidence="10">
    <location>
        <begin position="365"/>
        <end position="385"/>
    </location>
</feature>
<evidence type="ECO:0000313" key="14">
    <source>
        <dbReference type="EMBL" id="KAF5785181.1"/>
    </source>
</evidence>
<dbReference type="GO" id="GO:0005886">
    <property type="term" value="C:plasma membrane"/>
    <property type="evidence" value="ECO:0007669"/>
    <property type="project" value="UniProtKB-SubCell"/>
</dbReference>
<proteinExistence type="inferred from homology"/>
<evidence type="ECO:0000259" key="13">
    <source>
        <dbReference type="Pfam" id="PF22776"/>
    </source>
</evidence>
<keyword evidence="9 10" id="KW-0472">Membrane</keyword>
<evidence type="ECO:0000256" key="2">
    <source>
        <dbReference type="ARBA" id="ARBA00008440"/>
    </source>
</evidence>
<dbReference type="GO" id="GO:0016020">
    <property type="term" value="C:membrane"/>
    <property type="evidence" value="ECO:0000318"/>
    <property type="project" value="GO_Central"/>
</dbReference>
<dbReference type="InterPro" id="IPR053952">
    <property type="entry name" value="K_trans_C"/>
</dbReference>
<dbReference type="InParanoid" id="A0A251TH82"/>
<dbReference type="Pfam" id="PF02705">
    <property type="entry name" value="K_trans"/>
    <property type="match status" value="1"/>
</dbReference>
<dbReference type="InterPro" id="IPR003855">
    <property type="entry name" value="K+_transporter"/>
</dbReference>
<reference evidence="14 16" key="1">
    <citation type="journal article" date="2017" name="Nature">
        <title>The sunflower genome provides insights into oil metabolism, flowering and Asterid evolution.</title>
        <authorList>
            <person name="Badouin H."/>
            <person name="Gouzy J."/>
            <person name="Grassa C.J."/>
            <person name="Murat F."/>
            <person name="Staton S.E."/>
            <person name="Cottret L."/>
            <person name="Lelandais-Briere C."/>
            <person name="Owens G.L."/>
            <person name="Carrere S."/>
            <person name="Mayjonade B."/>
            <person name="Legrand L."/>
            <person name="Gill N."/>
            <person name="Kane N.C."/>
            <person name="Bowers J.E."/>
            <person name="Hubner S."/>
            <person name="Bellec A."/>
            <person name="Berard A."/>
            <person name="Berges H."/>
            <person name="Blanchet N."/>
            <person name="Boniface M.C."/>
            <person name="Brunel D."/>
            <person name="Catrice O."/>
            <person name="Chaidir N."/>
            <person name="Claudel C."/>
            <person name="Donnadieu C."/>
            <person name="Faraut T."/>
            <person name="Fievet G."/>
            <person name="Helmstetter N."/>
            <person name="King M."/>
            <person name="Knapp S.J."/>
            <person name="Lai Z."/>
            <person name="Le Paslier M.C."/>
            <person name="Lippi Y."/>
            <person name="Lorenzon L."/>
            <person name="Mandel J.R."/>
            <person name="Marage G."/>
            <person name="Marchand G."/>
            <person name="Marquand E."/>
            <person name="Bret-Mestries E."/>
            <person name="Morien E."/>
            <person name="Nambeesan S."/>
            <person name="Nguyen T."/>
            <person name="Pegot-Espagnet P."/>
            <person name="Pouilly N."/>
            <person name="Raftis F."/>
            <person name="Sallet E."/>
            <person name="Schiex T."/>
            <person name="Thomas J."/>
            <person name="Vandecasteele C."/>
            <person name="Vares D."/>
            <person name="Vear F."/>
            <person name="Vautrin S."/>
            <person name="Crespi M."/>
            <person name="Mangin B."/>
            <person name="Burke J.M."/>
            <person name="Salse J."/>
            <person name="Munos S."/>
            <person name="Vincourt P."/>
            <person name="Rieseberg L.H."/>
            <person name="Langlade N.B."/>
        </authorList>
    </citation>
    <scope>NUCLEOTIDE SEQUENCE [LARGE SCALE GENOMIC DNA]</scope>
    <source>
        <strain evidence="16">cv. SF193</strain>
        <tissue evidence="14">Leaves</tissue>
    </source>
</reference>
<accession>A0A251TH82</accession>
<keyword evidence="5 10" id="KW-0812">Transmembrane</keyword>
<gene>
    <name evidence="15" type="primary">HAK5</name>
    <name evidence="15" type="ORF">HannXRQ_Chr10g0283961</name>
    <name evidence="14" type="ORF">HanXRQr2_Chr10g0425521</name>
</gene>
<feature type="region of interest" description="Disordered" evidence="11">
    <location>
        <begin position="1"/>
        <end position="49"/>
    </location>
</feature>
<evidence type="ECO:0000256" key="7">
    <source>
        <dbReference type="ARBA" id="ARBA00022989"/>
    </source>
</evidence>
<feature type="transmembrane region" description="Helical" evidence="10">
    <location>
        <begin position="334"/>
        <end position="353"/>
    </location>
</feature>
<name>A0A251TH82_HELAN</name>
<dbReference type="OMA" id="RNEHEPF"/>
<feature type="transmembrane region" description="Helical" evidence="10">
    <location>
        <begin position="543"/>
        <end position="564"/>
    </location>
</feature>
<organism evidence="15 16">
    <name type="scientific">Helianthus annuus</name>
    <name type="common">Common sunflower</name>
    <dbReference type="NCBI Taxonomy" id="4232"/>
    <lineage>
        <taxon>Eukaryota</taxon>
        <taxon>Viridiplantae</taxon>
        <taxon>Streptophyta</taxon>
        <taxon>Embryophyta</taxon>
        <taxon>Tracheophyta</taxon>
        <taxon>Spermatophyta</taxon>
        <taxon>Magnoliopsida</taxon>
        <taxon>eudicotyledons</taxon>
        <taxon>Gunneridae</taxon>
        <taxon>Pentapetalae</taxon>
        <taxon>asterids</taxon>
        <taxon>campanulids</taxon>
        <taxon>Asterales</taxon>
        <taxon>Asteraceae</taxon>
        <taxon>Asteroideae</taxon>
        <taxon>Heliantheae alliance</taxon>
        <taxon>Heliantheae</taxon>
        <taxon>Helianthus</taxon>
    </lineage>
</organism>
<keyword evidence="16" id="KW-1185">Reference proteome</keyword>
<evidence type="ECO:0000256" key="5">
    <source>
        <dbReference type="ARBA" id="ARBA00022692"/>
    </source>
</evidence>
<feature type="domain" description="K+ potassium transporter integral membrane" evidence="12">
    <location>
        <begin position="94"/>
        <end position="581"/>
    </location>
</feature>
<keyword evidence="8 10" id="KW-0406">Ion transport</keyword>
<evidence type="ECO:0000256" key="1">
    <source>
        <dbReference type="ARBA" id="ARBA00004651"/>
    </source>
</evidence>
<dbReference type="OrthoDB" id="504708at2759"/>
<evidence type="ECO:0000313" key="15">
    <source>
        <dbReference type="EMBL" id="OTG10109.1"/>
    </source>
</evidence>
<dbReference type="GO" id="GO:0015079">
    <property type="term" value="F:potassium ion transmembrane transporter activity"/>
    <property type="evidence" value="ECO:0000318"/>
    <property type="project" value="GO_Central"/>
</dbReference>
<comment type="function">
    <text evidence="10">Potassium transporter.</text>
</comment>
<keyword evidence="4 10" id="KW-0633">Potassium transport</keyword>
<evidence type="ECO:0000256" key="9">
    <source>
        <dbReference type="ARBA" id="ARBA00023136"/>
    </source>
</evidence>
<feature type="transmembrane region" description="Helical" evidence="10">
    <location>
        <begin position="405"/>
        <end position="425"/>
    </location>
</feature>
<comment type="similarity">
    <text evidence="2 10">Belongs to the HAK/KUP transporter (TC 2.A.72.3) family.</text>
</comment>
<protein>
    <recommendedName>
        <fullName evidence="10">Potassium transporter</fullName>
    </recommendedName>
</protein>
<evidence type="ECO:0000256" key="10">
    <source>
        <dbReference type="RuleBase" id="RU321113"/>
    </source>
</evidence>
<evidence type="ECO:0000313" key="16">
    <source>
        <dbReference type="Proteomes" id="UP000215914"/>
    </source>
</evidence>